<dbReference type="AlphaFoldDB" id="L5MAQ3"/>
<dbReference type="GO" id="GO:0005856">
    <property type="term" value="C:cytoskeleton"/>
    <property type="evidence" value="ECO:0007669"/>
    <property type="project" value="UniProtKB-SubCell"/>
</dbReference>
<feature type="compositionally biased region" description="Polar residues" evidence="7">
    <location>
        <begin position="12"/>
        <end position="26"/>
    </location>
</feature>
<keyword evidence="6" id="KW-0206">Cytoskeleton</keyword>
<keyword evidence="4" id="KW-0597">Phosphoprotein</keyword>
<dbReference type="PANTHER" id="PTHR13924">
    <property type="entry name" value="TRANSFORMING ACIDIC COILED-COIL CONTAINING PROTEIN 1/2"/>
    <property type="match status" value="1"/>
</dbReference>
<evidence type="ECO:0000256" key="7">
    <source>
        <dbReference type="SAM" id="MobiDB-lite"/>
    </source>
</evidence>
<comment type="subcellular location">
    <subcellularLocation>
        <location evidence="1">Cytoplasm</location>
        <location evidence="1">Cytoskeleton</location>
    </subcellularLocation>
</comment>
<sequence length="114" mass="13618">MDGDKSFKYQAMENTQKQQDFPKARTQNILREKDQLTMDLNSMEKSFSNLLKRFEKQEELIKGYHMNEESLKQLYHQVWSSAQAEALACQESLRKEQMHVYSLEKAVEQKIKKR</sequence>
<keyword evidence="10" id="KW-1185">Reference proteome</keyword>
<evidence type="ECO:0000313" key="10">
    <source>
        <dbReference type="Proteomes" id="UP000010556"/>
    </source>
</evidence>
<gene>
    <name evidence="9" type="ORF">MDA_GLEAN10017738</name>
</gene>
<keyword evidence="3" id="KW-0963">Cytoplasm</keyword>
<dbReference type="InterPro" id="IPR039915">
    <property type="entry name" value="TACC"/>
</dbReference>
<keyword evidence="5" id="KW-0175">Coiled coil</keyword>
<organism evidence="9 10">
    <name type="scientific">Myotis davidii</name>
    <name type="common">David's myotis</name>
    <dbReference type="NCBI Taxonomy" id="225400"/>
    <lineage>
        <taxon>Eukaryota</taxon>
        <taxon>Metazoa</taxon>
        <taxon>Chordata</taxon>
        <taxon>Craniata</taxon>
        <taxon>Vertebrata</taxon>
        <taxon>Euteleostomi</taxon>
        <taxon>Mammalia</taxon>
        <taxon>Eutheria</taxon>
        <taxon>Laurasiatheria</taxon>
        <taxon>Chiroptera</taxon>
        <taxon>Yangochiroptera</taxon>
        <taxon>Vespertilionidae</taxon>
        <taxon>Myotis</taxon>
    </lineage>
</organism>
<dbReference type="GO" id="GO:0021987">
    <property type="term" value="P:cerebral cortex development"/>
    <property type="evidence" value="ECO:0007669"/>
    <property type="project" value="TreeGrafter"/>
</dbReference>
<evidence type="ECO:0000256" key="6">
    <source>
        <dbReference type="ARBA" id="ARBA00023212"/>
    </source>
</evidence>
<evidence type="ECO:0000256" key="1">
    <source>
        <dbReference type="ARBA" id="ARBA00004245"/>
    </source>
</evidence>
<evidence type="ECO:0000256" key="4">
    <source>
        <dbReference type="ARBA" id="ARBA00022553"/>
    </source>
</evidence>
<evidence type="ECO:0000256" key="2">
    <source>
        <dbReference type="ARBA" id="ARBA00009423"/>
    </source>
</evidence>
<proteinExistence type="inferred from homology"/>
<name>L5MAQ3_MYODS</name>
<evidence type="ECO:0000313" key="9">
    <source>
        <dbReference type="EMBL" id="ELK35456.1"/>
    </source>
</evidence>
<feature type="region of interest" description="Disordered" evidence="7">
    <location>
        <begin position="1"/>
        <end position="26"/>
    </location>
</feature>
<dbReference type="Proteomes" id="UP000010556">
    <property type="component" value="Unassembled WGS sequence"/>
</dbReference>
<dbReference type="EMBL" id="KB102342">
    <property type="protein sequence ID" value="ELK35456.1"/>
    <property type="molecule type" value="Genomic_DNA"/>
</dbReference>
<dbReference type="GO" id="GO:0005737">
    <property type="term" value="C:cytoplasm"/>
    <property type="evidence" value="ECO:0007669"/>
    <property type="project" value="TreeGrafter"/>
</dbReference>
<evidence type="ECO:0000256" key="5">
    <source>
        <dbReference type="ARBA" id="ARBA00023054"/>
    </source>
</evidence>
<dbReference type="InterPro" id="IPR007707">
    <property type="entry name" value="TACC_C"/>
</dbReference>
<feature type="domain" description="Transforming acidic coiled-coil-containing protein C-terminal" evidence="8">
    <location>
        <begin position="9"/>
        <end position="78"/>
    </location>
</feature>
<protein>
    <submittedName>
        <fullName evidence="9">Transforming acidic coiled-coil-containing protein 3</fullName>
    </submittedName>
</protein>
<accession>L5MAQ3</accession>
<evidence type="ECO:0000259" key="8">
    <source>
        <dbReference type="Pfam" id="PF05010"/>
    </source>
</evidence>
<comment type="similarity">
    <text evidence="2">Belongs to the TACC family.</text>
</comment>
<dbReference type="Pfam" id="PF05010">
    <property type="entry name" value="TACC_C"/>
    <property type="match status" value="1"/>
</dbReference>
<reference evidence="10" key="1">
    <citation type="journal article" date="2013" name="Science">
        <title>Comparative analysis of bat genomes provides insight into the evolution of flight and immunity.</title>
        <authorList>
            <person name="Zhang G."/>
            <person name="Cowled C."/>
            <person name="Shi Z."/>
            <person name="Huang Z."/>
            <person name="Bishop-Lilly K.A."/>
            <person name="Fang X."/>
            <person name="Wynne J.W."/>
            <person name="Xiong Z."/>
            <person name="Baker M.L."/>
            <person name="Zhao W."/>
            <person name="Tachedjian M."/>
            <person name="Zhu Y."/>
            <person name="Zhou P."/>
            <person name="Jiang X."/>
            <person name="Ng J."/>
            <person name="Yang L."/>
            <person name="Wu L."/>
            <person name="Xiao J."/>
            <person name="Feng Y."/>
            <person name="Chen Y."/>
            <person name="Sun X."/>
            <person name="Zhang Y."/>
            <person name="Marsh G.A."/>
            <person name="Crameri G."/>
            <person name="Broder C.C."/>
            <person name="Frey K.G."/>
            <person name="Wang L.F."/>
            <person name="Wang J."/>
        </authorList>
    </citation>
    <scope>NUCLEOTIDE SEQUENCE [LARGE SCALE GENOMIC DNA]</scope>
</reference>
<evidence type="ECO:0000256" key="3">
    <source>
        <dbReference type="ARBA" id="ARBA00022490"/>
    </source>
</evidence>
<dbReference type="PANTHER" id="PTHR13924:SF4">
    <property type="entry name" value="TRANSFORMING ACIDIC COILED-COIL-CONTAINING PROTEIN 3"/>
    <property type="match status" value="1"/>
</dbReference>
<dbReference type="GO" id="GO:0007052">
    <property type="term" value="P:mitotic spindle organization"/>
    <property type="evidence" value="ECO:0007669"/>
    <property type="project" value="InterPro"/>
</dbReference>
<dbReference type="Gene3D" id="1.20.5.1700">
    <property type="match status" value="1"/>
</dbReference>
<dbReference type="GO" id="GO:0007097">
    <property type="term" value="P:nuclear migration"/>
    <property type="evidence" value="ECO:0007669"/>
    <property type="project" value="TreeGrafter"/>
</dbReference>